<keyword evidence="2" id="KW-0223">Dioxygenase</keyword>
<evidence type="ECO:0000259" key="1">
    <source>
        <dbReference type="PROSITE" id="PS51819"/>
    </source>
</evidence>
<dbReference type="PANTHER" id="PTHR35908">
    <property type="entry name" value="HYPOTHETICAL FUSION PROTEIN"/>
    <property type="match status" value="1"/>
</dbReference>
<dbReference type="EMBL" id="LT629732">
    <property type="protein sequence ID" value="SDS86430.1"/>
    <property type="molecule type" value="Genomic_DNA"/>
</dbReference>
<dbReference type="InterPro" id="IPR029068">
    <property type="entry name" value="Glyas_Bleomycin-R_OHBP_Dase"/>
</dbReference>
<dbReference type="Proteomes" id="UP000198983">
    <property type="component" value="Chromosome I"/>
</dbReference>
<dbReference type="Pfam" id="PF18029">
    <property type="entry name" value="Glyoxalase_6"/>
    <property type="match status" value="1"/>
</dbReference>
<dbReference type="PROSITE" id="PS51819">
    <property type="entry name" value="VOC"/>
    <property type="match status" value="1"/>
</dbReference>
<keyword evidence="3" id="KW-1185">Reference proteome</keyword>
<evidence type="ECO:0000313" key="2">
    <source>
        <dbReference type="EMBL" id="SDS86430.1"/>
    </source>
</evidence>
<dbReference type="GO" id="GO:0051213">
    <property type="term" value="F:dioxygenase activity"/>
    <property type="evidence" value="ECO:0007669"/>
    <property type="project" value="UniProtKB-KW"/>
</dbReference>
<evidence type="ECO:0000313" key="3">
    <source>
        <dbReference type="Proteomes" id="UP000198983"/>
    </source>
</evidence>
<dbReference type="OrthoDB" id="1645442at2"/>
<keyword evidence="2" id="KW-0560">Oxidoreductase</keyword>
<dbReference type="RefSeq" id="WP_092655258.1">
    <property type="nucleotide sequence ID" value="NZ_LT629732.1"/>
</dbReference>
<dbReference type="CDD" id="cd06587">
    <property type="entry name" value="VOC"/>
    <property type="match status" value="1"/>
</dbReference>
<dbReference type="InterPro" id="IPR037523">
    <property type="entry name" value="VOC_core"/>
</dbReference>
<feature type="domain" description="VOC" evidence="1">
    <location>
        <begin position="5"/>
        <end position="123"/>
    </location>
</feature>
<protein>
    <submittedName>
        <fullName evidence="2">Catechol 2,3-dioxygenase</fullName>
    </submittedName>
</protein>
<dbReference type="InterPro" id="IPR041581">
    <property type="entry name" value="Glyoxalase_6"/>
</dbReference>
<dbReference type="PANTHER" id="PTHR35908:SF1">
    <property type="entry name" value="CONSERVED PROTEIN"/>
    <property type="match status" value="1"/>
</dbReference>
<sequence>MAELTLTTVNLATPDPPGLARFYHRLLGWEITAEEPHWVRLANPAGGVALSFEYDRAYVRPVWPSTPTEQQMMMHLEIRVDDLAGAAAHAAACGAAFADHQPQDDVRVCLDPDGHPFCLWLGE</sequence>
<dbReference type="Gene3D" id="3.10.180.10">
    <property type="entry name" value="2,3-Dihydroxybiphenyl 1,2-Dioxygenase, domain 1"/>
    <property type="match status" value="1"/>
</dbReference>
<dbReference type="AlphaFoldDB" id="A0A1H1VPK8"/>
<reference evidence="2 3" key="1">
    <citation type="submission" date="2016-10" db="EMBL/GenBank/DDBJ databases">
        <authorList>
            <person name="de Groot N.N."/>
        </authorList>
    </citation>
    <scope>NUCLEOTIDE SEQUENCE [LARGE SCALE GENOMIC DNA]</scope>
    <source>
        <strain evidence="2 3">DSM 22024</strain>
    </source>
</reference>
<accession>A0A1H1VPK8</accession>
<name>A0A1H1VPK8_9ACTN</name>
<dbReference type="SUPFAM" id="SSF54593">
    <property type="entry name" value="Glyoxalase/Bleomycin resistance protein/Dihydroxybiphenyl dioxygenase"/>
    <property type="match status" value="1"/>
</dbReference>
<dbReference type="STRING" id="117157.SAMN04489717_4147"/>
<organism evidence="2 3">
    <name type="scientific">Actinopolymorpha singaporensis</name>
    <dbReference type="NCBI Taxonomy" id="117157"/>
    <lineage>
        <taxon>Bacteria</taxon>
        <taxon>Bacillati</taxon>
        <taxon>Actinomycetota</taxon>
        <taxon>Actinomycetes</taxon>
        <taxon>Propionibacteriales</taxon>
        <taxon>Actinopolymorphaceae</taxon>
        <taxon>Actinopolymorpha</taxon>
    </lineage>
</organism>
<proteinExistence type="predicted"/>
<gene>
    <name evidence="2" type="ORF">SAMN04489717_4147</name>
</gene>